<evidence type="ECO:0000313" key="3">
    <source>
        <dbReference type="Proteomes" id="UP000006316"/>
    </source>
</evidence>
<organism evidence="2 3">
    <name type="scientific">Neobacillus bataviensis LMG 21833</name>
    <dbReference type="NCBI Taxonomy" id="1117379"/>
    <lineage>
        <taxon>Bacteria</taxon>
        <taxon>Bacillati</taxon>
        <taxon>Bacillota</taxon>
        <taxon>Bacilli</taxon>
        <taxon>Bacillales</taxon>
        <taxon>Bacillaceae</taxon>
        <taxon>Neobacillus</taxon>
    </lineage>
</organism>
<dbReference type="PATRIC" id="fig|1117379.3.peg.457"/>
<proteinExistence type="predicted"/>
<gene>
    <name evidence="2" type="ORF">BABA_02167</name>
</gene>
<dbReference type="RefSeq" id="WP_007083476.1">
    <property type="nucleotide sequence ID" value="NZ_AJLS01000011.1"/>
</dbReference>
<sequence length="84" mass="9844">MNNNYNPLLDIREGVRLQAEERELKLREKQAEIQNQREKEELEKETKANPEPVKKMSAEEMQETITLLSKAIMELTEKMNGKGE</sequence>
<comment type="caution">
    <text evidence="2">The sequence shown here is derived from an EMBL/GenBank/DDBJ whole genome shotgun (WGS) entry which is preliminary data.</text>
</comment>
<name>K6DSG0_9BACI</name>
<keyword evidence="3" id="KW-1185">Reference proteome</keyword>
<dbReference type="Proteomes" id="UP000006316">
    <property type="component" value="Unassembled WGS sequence"/>
</dbReference>
<dbReference type="STRING" id="1117379.BABA_02167"/>
<protein>
    <submittedName>
        <fullName evidence="2">Uncharacterized protein</fullName>
    </submittedName>
</protein>
<dbReference type="EMBL" id="AJLS01000011">
    <property type="protein sequence ID" value="EKN71299.1"/>
    <property type="molecule type" value="Genomic_DNA"/>
</dbReference>
<feature type="region of interest" description="Disordered" evidence="1">
    <location>
        <begin position="32"/>
        <end position="58"/>
    </location>
</feature>
<accession>K6DSG0</accession>
<dbReference type="AlphaFoldDB" id="K6DSG0"/>
<evidence type="ECO:0000313" key="2">
    <source>
        <dbReference type="EMBL" id="EKN71299.1"/>
    </source>
</evidence>
<evidence type="ECO:0000256" key="1">
    <source>
        <dbReference type="SAM" id="MobiDB-lite"/>
    </source>
</evidence>
<reference evidence="2 3" key="1">
    <citation type="journal article" date="2012" name="Front. Microbiol.">
        <title>Redundancy and modularity in membrane-associated dissimilatory nitrate reduction in Bacillus.</title>
        <authorList>
            <person name="Heylen K."/>
            <person name="Keltjens J."/>
        </authorList>
    </citation>
    <scope>NUCLEOTIDE SEQUENCE [LARGE SCALE GENOMIC DNA]</scope>
    <source>
        <strain evidence="3">LMG 21833T</strain>
    </source>
</reference>